<comment type="subcellular location">
    <subcellularLocation>
        <location evidence="1">Cell membrane</location>
        <topology evidence="1">Multi-pass membrane protein</topology>
    </subcellularLocation>
</comment>
<dbReference type="Pfam" id="PF07694">
    <property type="entry name" value="5TM-5TMR_LYT"/>
    <property type="match status" value="1"/>
</dbReference>
<keyword evidence="8" id="KW-0548">Nucleotidyltransferase</keyword>
<dbReference type="InterPro" id="IPR029787">
    <property type="entry name" value="Nucleotide_cyclase"/>
</dbReference>
<keyword evidence="2" id="KW-1003">Cell membrane</keyword>
<comment type="caution">
    <text evidence="8">The sequence shown here is derived from an EMBL/GenBank/DDBJ whole genome shotgun (WGS) entry which is preliminary data.</text>
</comment>
<dbReference type="Proteomes" id="UP001231362">
    <property type="component" value="Unassembled WGS sequence"/>
</dbReference>
<accession>A0ABT9V397</accession>
<keyword evidence="3 6" id="KW-0812">Transmembrane</keyword>
<keyword evidence="4 6" id="KW-1133">Transmembrane helix</keyword>
<keyword evidence="8" id="KW-0808">Transferase</keyword>
<dbReference type="SMART" id="SM00267">
    <property type="entry name" value="GGDEF"/>
    <property type="match status" value="1"/>
</dbReference>
<dbReference type="EC" id="2.7.7.65" evidence="8"/>
<dbReference type="InterPro" id="IPR043128">
    <property type="entry name" value="Rev_trsase/Diguanyl_cyclase"/>
</dbReference>
<keyword evidence="9" id="KW-1185">Reference proteome</keyword>
<evidence type="ECO:0000313" key="8">
    <source>
        <dbReference type="EMBL" id="MDQ0155425.1"/>
    </source>
</evidence>
<evidence type="ECO:0000256" key="2">
    <source>
        <dbReference type="ARBA" id="ARBA00022475"/>
    </source>
</evidence>
<dbReference type="PANTHER" id="PTHR45138:SF9">
    <property type="entry name" value="DIGUANYLATE CYCLASE DGCM-RELATED"/>
    <property type="match status" value="1"/>
</dbReference>
<evidence type="ECO:0000259" key="7">
    <source>
        <dbReference type="PROSITE" id="PS50887"/>
    </source>
</evidence>
<evidence type="ECO:0000256" key="5">
    <source>
        <dbReference type="ARBA" id="ARBA00023136"/>
    </source>
</evidence>
<dbReference type="Gene3D" id="3.30.70.270">
    <property type="match status" value="1"/>
</dbReference>
<evidence type="ECO:0000313" key="9">
    <source>
        <dbReference type="Proteomes" id="UP001231362"/>
    </source>
</evidence>
<dbReference type="EMBL" id="JAUSTU010000006">
    <property type="protein sequence ID" value="MDQ0155425.1"/>
    <property type="molecule type" value="Genomic_DNA"/>
</dbReference>
<dbReference type="CDD" id="cd01949">
    <property type="entry name" value="GGDEF"/>
    <property type="match status" value="1"/>
</dbReference>
<dbReference type="Gene3D" id="1.10.1760.20">
    <property type="match status" value="1"/>
</dbReference>
<feature type="transmembrane region" description="Helical" evidence="6">
    <location>
        <begin position="5"/>
        <end position="26"/>
    </location>
</feature>
<feature type="transmembrane region" description="Helical" evidence="6">
    <location>
        <begin position="161"/>
        <end position="180"/>
    </location>
</feature>
<dbReference type="NCBIfam" id="TIGR00254">
    <property type="entry name" value="GGDEF"/>
    <property type="match status" value="1"/>
</dbReference>
<dbReference type="PROSITE" id="PS50887">
    <property type="entry name" value="GGDEF"/>
    <property type="match status" value="1"/>
</dbReference>
<dbReference type="InterPro" id="IPR011620">
    <property type="entry name" value="Sig_transdc_His_kinase_LytS_TM"/>
</dbReference>
<organism evidence="8 9">
    <name type="scientific">Anoxybacillus andreesenii</name>
    <dbReference type="NCBI Taxonomy" id="1325932"/>
    <lineage>
        <taxon>Bacteria</taxon>
        <taxon>Bacillati</taxon>
        <taxon>Bacillota</taxon>
        <taxon>Bacilli</taxon>
        <taxon>Bacillales</taxon>
        <taxon>Anoxybacillaceae</taxon>
        <taxon>Anoxybacillus</taxon>
    </lineage>
</organism>
<protein>
    <submittedName>
        <fullName evidence="8">Diguanylate cyclase</fullName>
        <ecNumber evidence="8">2.7.7.65</ecNumber>
    </submittedName>
</protein>
<dbReference type="GO" id="GO:0052621">
    <property type="term" value="F:diguanylate cyclase activity"/>
    <property type="evidence" value="ECO:0007669"/>
    <property type="project" value="UniProtKB-EC"/>
</dbReference>
<dbReference type="PANTHER" id="PTHR45138">
    <property type="entry name" value="REGULATORY COMPONENTS OF SENSORY TRANSDUCTION SYSTEM"/>
    <property type="match status" value="1"/>
</dbReference>
<feature type="transmembrane region" description="Helical" evidence="6">
    <location>
        <begin position="65"/>
        <end position="93"/>
    </location>
</feature>
<evidence type="ECO:0000256" key="1">
    <source>
        <dbReference type="ARBA" id="ARBA00004651"/>
    </source>
</evidence>
<feature type="domain" description="GGDEF" evidence="7">
    <location>
        <begin position="222"/>
        <end position="353"/>
    </location>
</feature>
<dbReference type="Pfam" id="PF00990">
    <property type="entry name" value="GGDEF"/>
    <property type="match status" value="1"/>
</dbReference>
<evidence type="ECO:0000256" key="4">
    <source>
        <dbReference type="ARBA" id="ARBA00022989"/>
    </source>
</evidence>
<evidence type="ECO:0000256" key="6">
    <source>
        <dbReference type="SAM" id="Phobius"/>
    </source>
</evidence>
<feature type="transmembrane region" description="Helical" evidence="6">
    <location>
        <begin position="130"/>
        <end position="149"/>
    </location>
</feature>
<dbReference type="SUPFAM" id="SSF55073">
    <property type="entry name" value="Nucleotide cyclase"/>
    <property type="match status" value="1"/>
</dbReference>
<feature type="transmembrane region" description="Helical" evidence="6">
    <location>
        <begin position="32"/>
        <end position="53"/>
    </location>
</feature>
<evidence type="ECO:0000256" key="3">
    <source>
        <dbReference type="ARBA" id="ARBA00022692"/>
    </source>
</evidence>
<feature type="transmembrane region" description="Helical" evidence="6">
    <location>
        <begin position="99"/>
        <end position="118"/>
    </location>
</feature>
<reference evidence="8 9" key="1">
    <citation type="submission" date="2023-07" db="EMBL/GenBank/DDBJ databases">
        <title>Genomic Encyclopedia of Type Strains, Phase IV (KMG-IV): sequencing the most valuable type-strain genomes for metagenomic binning, comparative biology and taxonomic classification.</title>
        <authorList>
            <person name="Goeker M."/>
        </authorList>
    </citation>
    <scope>NUCLEOTIDE SEQUENCE [LARGE SCALE GENOMIC DNA]</scope>
    <source>
        <strain evidence="8 9">DSM 23948</strain>
    </source>
</reference>
<sequence>MIQSILSNLAIILLGHLTMSTLMSFREHFSKRQISLCIILLFSGVIIAMFYLPIQFGSYRLDLRLIPLIFLALLRGWKITLPVLTIVSFWRFFMGGDGAIPGIIFGMILPTLFTLSFYKPDKARSHLIGRMILISVCWFISDFPIIFILPNGLEIFMDIFWIRYLSFLGTAVIFYLFILLEHKREALKQQLEFLACHDPLTKLLNKNKFTQLVEESLLEVNKTHSISMIDIDHFKQLNDKYGHIAGDQVLMMLARIFKKYENENIKIARYGGEEFILYQRTACFEEAKKLIEEIQNEIRTTLFKIDKNQSIKVSVSIGLAEIEKNTKLEEAIKLADRNLYKAKENGRNQLVVL</sequence>
<dbReference type="InterPro" id="IPR050469">
    <property type="entry name" value="Diguanylate_Cyclase"/>
</dbReference>
<keyword evidence="5 6" id="KW-0472">Membrane</keyword>
<dbReference type="InterPro" id="IPR000160">
    <property type="entry name" value="GGDEF_dom"/>
</dbReference>
<proteinExistence type="predicted"/>
<name>A0ABT9V397_9BACL</name>
<gene>
    <name evidence="8" type="ORF">J2S07_001730</name>
</gene>